<dbReference type="InterPro" id="IPR001375">
    <property type="entry name" value="Peptidase_S9_cat"/>
</dbReference>
<dbReference type="EMBL" id="SLWB01000022">
    <property type="protein sequence ID" value="TCN61718.1"/>
    <property type="molecule type" value="Genomic_DNA"/>
</dbReference>
<comment type="caution">
    <text evidence="4">The sequence shown here is derived from an EMBL/GenBank/DDBJ whole genome shotgun (WGS) entry which is preliminary data.</text>
</comment>
<evidence type="ECO:0000313" key="5">
    <source>
        <dbReference type="Proteomes" id="UP000294830"/>
    </source>
</evidence>
<name>A0A4R2E1L6_9BACT</name>
<gene>
    <name evidence="4" type="ORF">CLV25_12227</name>
</gene>
<dbReference type="PANTHER" id="PTHR11731">
    <property type="entry name" value="PROTEASE FAMILY S9B,C DIPEPTIDYL-PEPTIDASE IV-RELATED"/>
    <property type="match status" value="1"/>
</dbReference>
<dbReference type="InterPro" id="IPR050278">
    <property type="entry name" value="Serine_Prot_S9B/DPPIV"/>
</dbReference>
<dbReference type="Proteomes" id="UP000294830">
    <property type="component" value="Unassembled WGS sequence"/>
</dbReference>
<reference evidence="4 5" key="1">
    <citation type="submission" date="2019-03" db="EMBL/GenBank/DDBJ databases">
        <title>Genomic Encyclopedia of Archaeal and Bacterial Type Strains, Phase II (KMG-II): from individual species to whole genera.</title>
        <authorList>
            <person name="Goeker M."/>
        </authorList>
    </citation>
    <scope>NUCLEOTIDE SEQUENCE [LARGE SCALE GENOMIC DNA]</scope>
    <source>
        <strain evidence="4 5">RL-C</strain>
    </source>
</reference>
<accession>A0A4R2E1L6</accession>
<dbReference type="AlphaFoldDB" id="A0A4R2E1L6"/>
<sequence length="363" mass="41897">MKKLITFNLLLLLLAPCFGQDTEELKKEIKTLKEAVADYEHRFDALEKIADDNLWFSRMQDVAFVDKVYICGPPPAKAKNPTAMGAKNPVKFWSYVFIPKNIDLDKKYPLIVLPHGGVHGNFGTYHVHIMRELMAQGYIVVAPEYRGSNGYGKGFWKQIDYGGLEVDDVDASREYMCENYDFVDKDRVGIIGWSHGGLITLFNLFDHAEHYKVGFAGVPVSDLIARMGYYDDEYRDLYSADYHIGKTAKDNIAEYRRRSPAWNVDRFKNTPLLIHTNTNDDDVNVLEVEHLIKSLKAENKKFEYEIYKDIPGGHSFDRIDPKKSREIRLKIWNFLAKELNPPVRLKSVKDMAKAAYYPIKHEK</sequence>
<dbReference type="GO" id="GO:0008239">
    <property type="term" value="F:dipeptidyl-peptidase activity"/>
    <property type="evidence" value="ECO:0007669"/>
    <property type="project" value="TreeGrafter"/>
</dbReference>
<dbReference type="Gene3D" id="3.40.50.1820">
    <property type="entry name" value="alpha/beta hydrolase"/>
    <property type="match status" value="1"/>
</dbReference>
<feature type="chain" id="PRO_5020720460" evidence="2">
    <location>
        <begin position="20"/>
        <end position="363"/>
    </location>
</feature>
<evidence type="ECO:0000256" key="1">
    <source>
        <dbReference type="SAM" id="Coils"/>
    </source>
</evidence>
<evidence type="ECO:0000256" key="2">
    <source>
        <dbReference type="SAM" id="SignalP"/>
    </source>
</evidence>
<feature type="coiled-coil region" evidence="1">
    <location>
        <begin position="22"/>
        <end position="49"/>
    </location>
</feature>
<dbReference type="GO" id="GO:0006508">
    <property type="term" value="P:proteolysis"/>
    <property type="evidence" value="ECO:0007669"/>
    <property type="project" value="InterPro"/>
</dbReference>
<keyword evidence="5" id="KW-1185">Reference proteome</keyword>
<dbReference type="PANTHER" id="PTHR11731:SF193">
    <property type="entry name" value="DIPEPTIDYL PEPTIDASE 9"/>
    <property type="match status" value="1"/>
</dbReference>
<dbReference type="InterPro" id="IPR029058">
    <property type="entry name" value="AB_hydrolase_fold"/>
</dbReference>
<dbReference type="OrthoDB" id="9812921at2"/>
<proteinExistence type="predicted"/>
<dbReference type="Pfam" id="PF00326">
    <property type="entry name" value="Peptidase_S9"/>
    <property type="match status" value="1"/>
</dbReference>
<protein>
    <submittedName>
        <fullName evidence="4">Prolyl oligopeptidase family protein</fullName>
    </submittedName>
</protein>
<organism evidence="4 5">
    <name type="scientific">Acetobacteroides hydrogenigenes</name>
    <dbReference type="NCBI Taxonomy" id="979970"/>
    <lineage>
        <taxon>Bacteria</taxon>
        <taxon>Pseudomonadati</taxon>
        <taxon>Bacteroidota</taxon>
        <taxon>Bacteroidia</taxon>
        <taxon>Bacteroidales</taxon>
        <taxon>Rikenellaceae</taxon>
        <taxon>Acetobacteroides</taxon>
    </lineage>
</organism>
<feature type="domain" description="Peptidase S9 prolyl oligopeptidase catalytic" evidence="3">
    <location>
        <begin position="133"/>
        <end position="340"/>
    </location>
</feature>
<evidence type="ECO:0000313" key="4">
    <source>
        <dbReference type="EMBL" id="TCN61718.1"/>
    </source>
</evidence>
<dbReference type="GO" id="GO:0008236">
    <property type="term" value="F:serine-type peptidase activity"/>
    <property type="evidence" value="ECO:0007669"/>
    <property type="project" value="InterPro"/>
</dbReference>
<dbReference type="RefSeq" id="WP_131840559.1">
    <property type="nucleotide sequence ID" value="NZ_SLWB01000022.1"/>
</dbReference>
<keyword evidence="1" id="KW-0175">Coiled coil</keyword>
<keyword evidence="2" id="KW-0732">Signal</keyword>
<evidence type="ECO:0000259" key="3">
    <source>
        <dbReference type="Pfam" id="PF00326"/>
    </source>
</evidence>
<feature type="signal peptide" evidence="2">
    <location>
        <begin position="1"/>
        <end position="19"/>
    </location>
</feature>
<dbReference type="SUPFAM" id="SSF53474">
    <property type="entry name" value="alpha/beta-Hydrolases"/>
    <property type="match status" value="1"/>
</dbReference>